<dbReference type="EMBL" id="JAKXMK010000020">
    <property type="protein sequence ID" value="MCH6168571.1"/>
    <property type="molecule type" value="Genomic_DNA"/>
</dbReference>
<evidence type="ECO:0000313" key="3">
    <source>
        <dbReference type="Proteomes" id="UP001299970"/>
    </source>
</evidence>
<protein>
    <recommendedName>
        <fullName evidence="4">Small integral membrane protein DUF2273</fullName>
    </recommendedName>
</protein>
<comment type="caution">
    <text evidence="2">The sequence shown here is derived from an EMBL/GenBank/DDBJ whole genome shotgun (WGS) entry which is preliminary data.</text>
</comment>
<dbReference type="RefSeq" id="WP_241039218.1">
    <property type="nucleotide sequence ID" value="NZ_BAAAJF010000022.1"/>
</dbReference>
<keyword evidence="1" id="KW-1133">Transmembrane helix</keyword>
<evidence type="ECO:0000256" key="1">
    <source>
        <dbReference type="SAM" id="Phobius"/>
    </source>
</evidence>
<dbReference type="Proteomes" id="UP001299970">
    <property type="component" value="Unassembled WGS sequence"/>
</dbReference>
<reference evidence="2 3" key="1">
    <citation type="submission" date="2022-03" db="EMBL/GenBank/DDBJ databases">
        <title>Pseudonocardia alaer sp. nov., a novel actinomycete isolated from reed forest soil.</title>
        <authorList>
            <person name="Wang L."/>
        </authorList>
    </citation>
    <scope>NUCLEOTIDE SEQUENCE [LARGE SCALE GENOMIC DNA]</scope>
    <source>
        <strain evidence="2 3">Y-16303</strain>
    </source>
</reference>
<keyword evidence="1" id="KW-0472">Membrane</keyword>
<proteinExistence type="predicted"/>
<name>A0ABS9TJ54_9PSEU</name>
<gene>
    <name evidence="2" type="ORF">MMF94_22990</name>
</gene>
<organism evidence="2 3">
    <name type="scientific">Pseudonocardia alaniniphila</name>
    <dbReference type="NCBI Taxonomy" id="75291"/>
    <lineage>
        <taxon>Bacteria</taxon>
        <taxon>Bacillati</taxon>
        <taxon>Actinomycetota</taxon>
        <taxon>Actinomycetes</taxon>
        <taxon>Pseudonocardiales</taxon>
        <taxon>Pseudonocardiaceae</taxon>
        <taxon>Pseudonocardia</taxon>
    </lineage>
</organism>
<feature type="transmembrane region" description="Helical" evidence="1">
    <location>
        <begin position="12"/>
        <end position="39"/>
    </location>
</feature>
<sequence>MNYTQTGLLAGLVLGLAGAFGGFGVFLIVLVVGVLGLLIGSVVDGRLDINTMLGRGRDR</sequence>
<keyword evidence="3" id="KW-1185">Reference proteome</keyword>
<evidence type="ECO:0000313" key="2">
    <source>
        <dbReference type="EMBL" id="MCH6168571.1"/>
    </source>
</evidence>
<accession>A0ABS9TJ54</accession>
<evidence type="ECO:0008006" key="4">
    <source>
        <dbReference type="Google" id="ProtNLM"/>
    </source>
</evidence>
<keyword evidence="1" id="KW-0812">Transmembrane</keyword>